<dbReference type="RefSeq" id="WP_310895546.1">
    <property type="nucleotide sequence ID" value="NZ_JAMQOM010000002.1"/>
</dbReference>
<reference evidence="1 2" key="1">
    <citation type="submission" date="2022-06" db="EMBL/GenBank/DDBJ databases">
        <title>Haloarcula sp. a new haloarchaeum isolate from saline soil.</title>
        <authorList>
            <person name="Strakova D."/>
            <person name="Galisteo C."/>
            <person name="Sanchez-Porro C."/>
            <person name="Ventosa A."/>
        </authorList>
    </citation>
    <scope>NUCLEOTIDE SEQUENCE [LARGE SCALE GENOMIC DNA]</scope>
    <source>
        <strain evidence="1 2">S1AR25-5A</strain>
    </source>
</reference>
<gene>
    <name evidence="1" type="ORF">NDI54_05860</name>
</gene>
<evidence type="ECO:0000313" key="1">
    <source>
        <dbReference type="EMBL" id="MDS0220879.1"/>
    </source>
</evidence>
<organism evidence="1 2">
    <name type="scientific">Haloarcula terrestris</name>
    <dbReference type="NCBI Taxonomy" id="2950533"/>
    <lineage>
        <taxon>Archaea</taxon>
        <taxon>Methanobacteriati</taxon>
        <taxon>Methanobacteriota</taxon>
        <taxon>Stenosarchaea group</taxon>
        <taxon>Halobacteria</taxon>
        <taxon>Halobacteriales</taxon>
        <taxon>Haloarculaceae</taxon>
        <taxon>Haloarcula</taxon>
    </lineage>
</organism>
<protein>
    <submittedName>
        <fullName evidence="1">Uncharacterized protein</fullName>
    </submittedName>
</protein>
<evidence type="ECO:0000313" key="2">
    <source>
        <dbReference type="Proteomes" id="UP001253439"/>
    </source>
</evidence>
<accession>A0AAE4JHY4</accession>
<dbReference type="EMBL" id="JAMQOM010000002">
    <property type="protein sequence ID" value="MDS0220879.1"/>
    <property type="molecule type" value="Genomic_DNA"/>
</dbReference>
<name>A0AAE4JHY4_9EURY</name>
<dbReference type="AlphaFoldDB" id="A0AAE4JHY4"/>
<proteinExistence type="predicted"/>
<dbReference type="Proteomes" id="UP001253439">
    <property type="component" value="Unassembled WGS sequence"/>
</dbReference>
<sequence length="103" mass="11679">MSLKEPTLTIAPPQDHWETVDHLRDMFQGAYPYGNVVAFHGLRLECQDGDIGPGVWEVYTAECAYVETLNLAAFRTATELHDVLLDIVACDPDDREDWVAWSR</sequence>
<comment type="caution">
    <text evidence="1">The sequence shown here is derived from an EMBL/GenBank/DDBJ whole genome shotgun (WGS) entry which is preliminary data.</text>
</comment>
<keyword evidence="2" id="KW-1185">Reference proteome</keyword>